<comment type="caution">
    <text evidence="1">The sequence shown here is derived from an EMBL/GenBank/DDBJ whole genome shotgun (WGS) entry which is preliminary data.</text>
</comment>
<proteinExistence type="predicted"/>
<dbReference type="PANTHER" id="PTHR27006">
    <property type="entry name" value="PROMASTIGOTE SURFACE ANTIGEN PROTEIN PSA"/>
    <property type="match status" value="1"/>
</dbReference>
<evidence type="ECO:0000313" key="1">
    <source>
        <dbReference type="EMBL" id="GFD09523.1"/>
    </source>
</evidence>
<keyword evidence="1" id="KW-0418">Kinase</keyword>
<dbReference type="PANTHER" id="PTHR27006:SF634">
    <property type="entry name" value="RECEPTOR-LIKE SERINE_THREONINE-PROTEIN KINASE"/>
    <property type="match status" value="1"/>
</dbReference>
<sequence length="111" mass="12257">MVSYNIYHISQAWKSWKEGRGDEFIDQALARPSCLPEGLRCLHVGLLCVQDLAKDRPTMTEVVSMICSEIDLSEPKEPLFTLQRLSGSSIGQESPNTCSINAVTLSMVAGR</sequence>
<dbReference type="Gene3D" id="1.10.510.10">
    <property type="entry name" value="Transferase(Phosphotransferase) domain 1"/>
    <property type="match status" value="1"/>
</dbReference>
<organism evidence="1">
    <name type="scientific">Tanacetum cinerariifolium</name>
    <name type="common">Dalmatian daisy</name>
    <name type="synonym">Chrysanthemum cinerariifolium</name>
    <dbReference type="NCBI Taxonomy" id="118510"/>
    <lineage>
        <taxon>Eukaryota</taxon>
        <taxon>Viridiplantae</taxon>
        <taxon>Streptophyta</taxon>
        <taxon>Embryophyta</taxon>
        <taxon>Tracheophyta</taxon>
        <taxon>Spermatophyta</taxon>
        <taxon>Magnoliopsida</taxon>
        <taxon>eudicotyledons</taxon>
        <taxon>Gunneridae</taxon>
        <taxon>Pentapetalae</taxon>
        <taxon>asterids</taxon>
        <taxon>campanulids</taxon>
        <taxon>Asterales</taxon>
        <taxon>Asteraceae</taxon>
        <taxon>Asteroideae</taxon>
        <taxon>Anthemideae</taxon>
        <taxon>Anthemidinae</taxon>
        <taxon>Tanacetum</taxon>
    </lineage>
</organism>
<protein>
    <submittedName>
        <fullName evidence="1">G-type lectin S-receptor-like serine/threonine-protein kinase At1g61550</fullName>
    </submittedName>
</protein>
<dbReference type="EMBL" id="BKCJ011246080">
    <property type="protein sequence ID" value="GFD09523.1"/>
    <property type="molecule type" value="Genomic_DNA"/>
</dbReference>
<keyword evidence="1" id="KW-0675">Receptor</keyword>
<keyword evidence="1" id="KW-0808">Transferase</keyword>
<gene>
    <name evidence="1" type="ORF">Tci_881492</name>
</gene>
<dbReference type="GO" id="GO:0030246">
    <property type="term" value="F:carbohydrate binding"/>
    <property type="evidence" value="ECO:0007669"/>
    <property type="project" value="UniProtKB-KW"/>
</dbReference>
<name>A0A699TIJ5_TANCI</name>
<accession>A0A699TIJ5</accession>
<dbReference type="AlphaFoldDB" id="A0A699TIJ5"/>
<keyword evidence="1" id="KW-0430">Lectin</keyword>
<dbReference type="GO" id="GO:0016301">
    <property type="term" value="F:kinase activity"/>
    <property type="evidence" value="ECO:0007669"/>
    <property type="project" value="UniProtKB-KW"/>
</dbReference>
<reference evidence="1" key="1">
    <citation type="journal article" date="2019" name="Sci. Rep.">
        <title>Draft genome of Tanacetum cinerariifolium, the natural source of mosquito coil.</title>
        <authorList>
            <person name="Yamashiro T."/>
            <person name="Shiraishi A."/>
            <person name="Satake H."/>
            <person name="Nakayama K."/>
        </authorList>
    </citation>
    <scope>NUCLEOTIDE SEQUENCE</scope>
</reference>